<feature type="non-terminal residue" evidence="2">
    <location>
        <position position="1"/>
    </location>
</feature>
<protein>
    <submittedName>
        <fullName evidence="2">Metacaspase-like protein</fullName>
    </submittedName>
</protein>
<dbReference type="AlphaFoldDB" id="X6MII8"/>
<dbReference type="Gene3D" id="3.90.79.10">
    <property type="entry name" value="Nucleoside Triphosphate Pyrophosphohydrolase"/>
    <property type="match status" value="1"/>
</dbReference>
<evidence type="ECO:0000313" key="2">
    <source>
        <dbReference type="EMBL" id="ETO13461.1"/>
    </source>
</evidence>
<feature type="compositionally biased region" description="Basic and acidic residues" evidence="1">
    <location>
        <begin position="14"/>
        <end position="25"/>
    </location>
</feature>
<feature type="compositionally biased region" description="Basic residues" evidence="1">
    <location>
        <begin position="290"/>
        <end position="303"/>
    </location>
</feature>
<feature type="region of interest" description="Disordered" evidence="1">
    <location>
        <begin position="461"/>
        <end position="501"/>
    </location>
</feature>
<dbReference type="InterPro" id="IPR015797">
    <property type="entry name" value="NUDIX_hydrolase-like_dom_sf"/>
</dbReference>
<organism evidence="2 3">
    <name type="scientific">Reticulomyxa filosa</name>
    <dbReference type="NCBI Taxonomy" id="46433"/>
    <lineage>
        <taxon>Eukaryota</taxon>
        <taxon>Sar</taxon>
        <taxon>Rhizaria</taxon>
        <taxon>Retaria</taxon>
        <taxon>Foraminifera</taxon>
        <taxon>Monothalamids</taxon>
        <taxon>Reticulomyxidae</taxon>
        <taxon>Reticulomyxa</taxon>
    </lineage>
</organism>
<dbReference type="EMBL" id="ASPP01020592">
    <property type="protein sequence ID" value="ETO13461.1"/>
    <property type="molecule type" value="Genomic_DNA"/>
</dbReference>
<feature type="compositionally biased region" description="Low complexity" evidence="1">
    <location>
        <begin position="1"/>
        <end position="12"/>
    </location>
</feature>
<feature type="compositionally biased region" description="Polar residues" evidence="1">
    <location>
        <begin position="478"/>
        <end position="501"/>
    </location>
</feature>
<evidence type="ECO:0000313" key="3">
    <source>
        <dbReference type="Proteomes" id="UP000023152"/>
    </source>
</evidence>
<feature type="compositionally biased region" description="Basic residues" evidence="1">
    <location>
        <begin position="272"/>
        <end position="282"/>
    </location>
</feature>
<dbReference type="Proteomes" id="UP000023152">
    <property type="component" value="Unassembled WGS sequence"/>
</dbReference>
<feature type="region of interest" description="Disordered" evidence="1">
    <location>
        <begin position="266"/>
        <end position="448"/>
    </location>
</feature>
<dbReference type="CDD" id="cd02883">
    <property type="entry name" value="NUDIX_Hydrolase"/>
    <property type="match status" value="1"/>
</dbReference>
<gene>
    <name evidence="2" type="ORF">RFI_23913</name>
</gene>
<feature type="compositionally biased region" description="Basic and acidic residues" evidence="1">
    <location>
        <begin position="385"/>
        <end position="414"/>
    </location>
</feature>
<keyword evidence="3" id="KW-1185">Reference proteome</keyword>
<sequence>NTDANNDNTDANNDNDHINGNDHDYYNNNNSDNVDHRHKHDIEHEKEDYIGTDIDVNSNERKVDSDNVVLQRQNETNKKNEMSSSTMIMKTKTHMNAEEWDVPTRTFVHIVVRRRDNYYLLVQFIGDEHHSDFKLPSAQVGFGETFVEAAEHCITHQAGIRVRVIGMIEIQQIINHSFNEWHVYYYAEYNKSVSSHSHRQQTTQKSIKKKKKFNYLKSMPTYDSTGAVWMAVEDLTTIQFENAQIPKWCHDISTGVQHVVQPMSILTSSRSKGSRKKIRVQRSRFEHEKKKTKKIKKGGKTKPLRGQDNENYHDHDHDNGHDNVNGNDHNKDDDDNDEHNPTDMSGDEHNVDYSQDRQTNRSSNSQREQFFMRMSRKTTELVPIEQKEESKELHQHRQDDSIRHKTNNKEDDVARQTNNDLLNERINNRTQDRFPSNEKENKHTSNPSFKEMDRLLKQHISQVDNEPNDYYAPRRYSFKNSYNTPPHTPALNNEQTSRSFS</sequence>
<feature type="compositionally biased region" description="Basic and acidic residues" evidence="1">
    <location>
        <begin position="422"/>
        <end position="443"/>
    </location>
</feature>
<proteinExistence type="predicted"/>
<comment type="caution">
    <text evidence="2">The sequence shown here is derived from an EMBL/GenBank/DDBJ whole genome shotgun (WGS) entry which is preliminary data.</text>
</comment>
<name>X6MII8_RETFI</name>
<feature type="compositionally biased region" description="Basic and acidic residues" evidence="1">
    <location>
        <begin position="328"/>
        <end position="359"/>
    </location>
</feature>
<evidence type="ECO:0000256" key="1">
    <source>
        <dbReference type="SAM" id="MobiDB-lite"/>
    </source>
</evidence>
<reference evidence="2 3" key="1">
    <citation type="journal article" date="2013" name="Curr. Biol.">
        <title>The Genome of the Foraminiferan Reticulomyxa filosa.</title>
        <authorList>
            <person name="Glockner G."/>
            <person name="Hulsmann N."/>
            <person name="Schleicher M."/>
            <person name="Noegel A.A."/>
            <person name="Eichinger L."/>
            <person name="Gallinger C."/>
            <person name="Pawlowski J."/>
            <person name="Sierra R."/>
            <person name="Euteneuer U."/>
            <person name="Pillet L."/>
            <person name="Moustafa A."/>
            <person name="Platzer M."/>
            <person name="Groth M."/>
            <person name="Szafranski K."/>
            <person name="Schliwa M."/>
        </authorList>
    </citation>
    <scope>NUCLEOTIDE SEQUENCE [LARGE SCALE GENOMIC DNA]</scope>
</reference>
<dbReference type="SUPFAM" id="SSF55811">
    <property type="entry name" value="Nudix"/>
    <property type="match status" value="1"/>
</dbReference>
<feature type="compositionally biased region" description="Basic and acidic residues" evidence="1">
    <location>
        <begin position="305"/>
        <end position="321"/>
    </location>
</feature>
<accession>X6MII8</accession>
<feature type="region of interest" description="Disordered" evidence="1">
    <location>
        <begin position="1"/>
        <end position="36"/>
    </location>
</feature>